<dbReference type="SUPFAM" id="SSF160387">
    <property type="entry name" value="NosL/MerB-like"/>
    <property type="match status" value="1"/>
</dbReference>
<protein>
    <submittedName>
        <fullName evidence="2">Uncharacterized protein</fullName>
    </submittedName>
</protein>
<evidence type="ECO:0000313" key="3">
    <source>
        <dbReference type="Proteomes" id="UP001596513"/>
    </source>
</evidence>
<evidence type="ECO:0000313" key="2">
    <source>
        <dbReference type="EMBL" id="MFC7671192.1"/>
    </source>
</evidence>
<gene>
    <name evidence="2" type="ORF">ACFQT0_30195</name>
</gene>
<reference evidence="3" key="1">
    <citation type="journal article" date="2019" name="Int. J. Syst. Evol. Microbiol.">
        <title>The Global Catalogue of Microorganisms (GCM) 10K type strain sequencing project: providing services to taxonomists for standard genome sequencing and annotation.</title>
        <authorList>
            <consortium name="The Broad Institute Genomics Platform"/>
            <consortium name="The Broad Institute Genome Sequencing Center for Infectious Disease"/>
            <person name="Wu L."/>
            <person name="Ma J."/>
        </authorList>
    </citation>
    <scope>NUCLEOTIDE SEQUENCE [LARGE SCALE GENOMIC DNA]</scope>
    <source>
        <strain evidence="3">JCM 19635</strain>
    </source>
</reference>
<keyword evidence="3" id="KW-1185">Reference proteome</keyword>
<proteinExistence type="predicted"/>
<dbReference type="Proteomes" id="UP001596513">
    <property type="component" value="Unassembled WGS sequence"/>
</dbReference>
<dbReference type="EMBL" id="JBHTEK010000006">
    <property type="protein sequence ID" value="MFC7671192.1"/>
    <property type="molecule type" value="Genomic_DNA"/>
</dbReference>
<organism evidence="2 3">
    <name type="scientific">Hymenobacter humi</name>
    <dbReference type="NCBI Taxonomy" id="1411620"/>
    <lineage>
        <taxon>Bacteria</taxon>
        <taxon>Pseudomonadati</taxon>
        <taxon>Bacteroidota</taxon>
        <taxon>Cytophagia</taxon>
        <taxon>Cytophagales</taxon>
        <taxon>Hymenobacteraceae</taxon>
        <taxon>Hymenobacter</taxon>
    </lineage>
</organism>
<name>A0ABW2UCH5_9BACT</name>
<accession>A0ABW2UCH5</accession>
<comment type="caution">
    <text evidence="2">The sequence shown here is derived from an EMBL/GenBank/DDBJ whole genome shotgun (WGS) entry which is preliminary data.</text>
</comment>
<sequence length="92" mass="9994">MTGKGRQYVFDDLRCMANFLREHPEVAGPGPRLLVADFNEPATWLPVQDAHLVRSPAFHTPMNGQAGRLCHSSRRAGGPTAAQPAPSIDFLA</sequence>
<feature type="region of interest" description="Disordered" evidence="1">
    <location>
        <begin position="64"/>
        <end position="92"/>
    </location>
</feature>
<dbReference type="RefSeq" id="WP_380207162.1">
    <property type="nucleotide sequence ID" value="NZ_JBHTEK010000006.1"/>
</dbReference>
<evidence type="ECO:0000256" key="1">
    <source>
        <dbReference type="SAM" id="MobiDB-lite"/>
    </source>
</evidence>